<gene>
    <name evidence="2" type="ORF">GCM10011351_22730</name>
</gene>
<dbReference type="OrthoDB" id="9806902at2"/>
<name>A0A917TSG1_9BACI</name>
<dbReference type="InterPro" id="IPR029058">
    <property type="entry name" value="AB_hydrolase_fold"/>
</dbReference>
<dbReference type="GO" id="GO:0016787">
    <property type="term" value="F:hydrolase activity"/>
    <property type="evidence" value="ECO:0007669"/>
    <property type="project" value="UniProtKB-KW"/>
</dbReference>
<dbReference type="SUPFAM" id="SSF53474">
    <property type="entry name" value="alpha/beta-Hydrolases"/>
    <property type="match status" value="1"/>
</dbReference>
<dbReference type="InterPro" id="IPR022742">
    <property type="entry name" value="Hydrolase_4"/>
</dbReference>
<protein>
    <submittedName>
        <fullName evidence="2">Alpha/beta hydrolase</fullName>
    </submittedName>
</protein>
<evidence type="ECO:0000259" key="1">
    <source>
        <dbReference type="Pfam" id="PF12146"/>
    </source>
</evidence>
<sequence length="309" mass="35896">MKHADWIEIDDKNSIYFQKWEHPSNEQKKAVLQISHGMAEHVDRYDEFANFLMDHGFIVYGNDHRGHGQTGKKHGVGYFDEVNGFEKATNDLLTVTEEIKKQHPTLPIFLFGHSMGSFLVRNYLTKQSDYLSGVILSGTGSEPQALTKTVKLLAKWQISIKGWDQPSSFFNKLVFGNYARQFKHRQTDFDWLSRDQNNVYDYINDPDTGFIPSTSFFYDLFDGIETMQDPKKIDKIKKDLPFLFISGTDDPVGKYTNGVKKAIEQYKNQGIKNIDYKFYQGARHELLNEINKNEVMEDILSWLKRHLNS</sequence>
<proteinExistence type="predicted"/>
<dbReference type="Pfam" id="PF12146">
    <property type="entry name" value="Hydrolase_4"/>
    <property type="match status" value="1"/>
</dbReference>
<keyword evidence="2" id="KW-0378">Hydrolase</keyword>
<dbReference type="InterPro" id="IPR051044">
    <property type="entry name" value="MAG_DAG_Lipase"/>
</dbReference>
<organism evidence="2 3">
    <name type="scientific">Paraliobacillus quinghaiensis</name>
    <dbReference type="NCBI Taxonomy" id="470815"/>
    <lineage>
        <taxon>Bacteria</taxon>
        <taxon>Bacillati</taxon>
        <taxon>Bacillota</taxon>
        <taxon>Bacilli</taxon>
        <taxon>Bacillales</taxon>
        <taxon>Bacillaceae</taxon>
        <taxon>Paraliobacillus</taxon>
    </lineage>
</organism>
<dbReference type="AlphaFoldDB" id="A0A917TSG1"/>
<keyword evidence="3" id="KW-1185">Reference proteome</keyword>
<dbReference type="Gene3D" id="3.40.50.1820">
    <property type="entry name" value="alpha/beta hydrolase"/>
    <property type="match status" value="1"/>
</dbReference>
<comment type="caution">
    <text evidence="2">The sequence shown here is derived from an EMBL/GenBank/DDBJ whole genome shotgun (WGS) entry which is preliminary data.</text>
</comment>
<dbReference type="RefSeq" id="WP_117155875.1">
    <property type="nucleotide sequence ID" value="NZ_BMLG01000013.1"/>
</dbReference>
<reference evidence="2" key="2">
    <citation type="submission" date="2020-09" db="EMBL/GenBank/DDBJ databases">
        <authorList>
            <person name="Sun Q."/>
            <person name="Zhou Y."/>
        </authorList>
    </citation>
    <scope>NUCLEOTIDE SEQUENCE</scope>
    <source>
        <strain evidence="2">CGMCC 1.6333</strain>
    </source>
</reference>
<evidence type="ECO:0000313" key="3">
    <source>
        <dbReference type="Proteomes" id="UP000618460"/>
    </source>
</evidence>
<evidence type="ECO:0000313" key="2">
    <source>
        <dbReference type="EMBL" id="GGM36107.1"/>
    </source>
</evidence>
<dbReference type="Proteomes" id="UP000618460">
    <property type="component" value="Unassembled WGS sequence"/>
</dbReference>
<dbReference type="EMBL" id="BMLG01000013">
    <property type="protein sequence ID" value="GGM36107.1"/>
    <property type="molecule type" value="Genomic_DNA"/>
</dbReference>
<feature type="domain" description="Serine aminopeptidase S33" evidence="1">
    <location>
        <begin position="27"/>
        <end position="290"/>
    </location>
</feature>
<accession>A0A917TSG1</accession>
<reference evidence="2" key="1">
    <citation type="journal article" date="2014" name="Int. J. Syst. Evol. Microbiol.">
        <title>Complete genome sequence of Corynebacterium casei LMG S-19264T (=DSM 44701T), isolated from a smear-ripened cheese.</title>
        <authorList>
            <consortium name="US DOE Joint Genome Institute (JGI-PGF)"/>
            <person name="Walter F."/>
            <person name="Albersmeier A."/>
            <person name="Kalinowski J."/>
            <person name="Ruckert C."/>
        </authorList>
    </citation>
    <scope>NUCLEOTIDE SEQUENCE</scope>
    <source>
        <strain evidence="2">CGMCC 1.6333</strain>
    </source>
</reference>
<dbReference type="PANTHER" id="PTHR11614">
    <property type="entry name" value="PHOSPHOLIPASE-RELATED"/>
    <property type="match status" value="1"/>
</dbReference>